<reference evidence="2 3" key="1">
    <citation type="submission" date="2011-04" db="EMBL/GenBank/DDBJ databases">
        <title>The Genome Sequence of Clostridium citroniae WAL-19142.</title>
        <authorList>
            <consortium name="The Broad Institute Genome Sequencing Platform"/>
            <person name="Earl A."/>
            <person name="Ward D."/>
            <person name="Feldgarden M."/>
            <person name="Gevers D."/>
            <person name="Warren Y.A."/>
            <person name="Tyrrell K.L."/>
            <person name="Citron D.M."/>
            <person name="Goldstein E.J."/>
            <person name="Daigneault M."/>
            <person name="Allen-Vercoe E."/>
            <person name="Young S.K."/>
            <person name="Zeng Q."/>
            <person name="Gargeya S."/>
            <person name="Fitzgerald M."/>
            <person name="Haas B."/>
            <person name="Abouelleil A."/>
            <person name="Alvarado L."/>
            <person name="Arachchi H.M."/>
            <person name="Berlin A."/>
            <person name="Brown A."/>
            <person name="Chapman S.B."/>
            <person name="Chen Z."/>
            <person name="Dunbar C."/>
            <person name="Freedman E."/>
            <person name="Gearin G."/>
            <person name="Gellesch M."/>
            <person name="Goldberg J."/>
            <person name="Griggs A."/>
            <person name="Gujja S."/>
            <person name="Heilman E.R."/>
            <person name="Heiman D."/>
            <person name="Howarth C."/>
            <person name="Larson L."/>
            <person name="Lui A."/>
            <person name="MacDonald P.J."/>
            <person name="Mehta T."/>
            <person name="Montmayeur A."/>
            <person name="Murphy C."/>
            <person name="Neiman D."/>
            <person name="Pearson M."/>
            <person name="Priest M."/>
            <person name="Roberts A."/>
            <person name="Saif S."/>
            <person name="Shea T."/>
            <person name="Shenoy N."/>
            <person name="Sisk P."/>
            <person name="Stolte C."/>
            <person name="Sykes S."/>
            <person name="White J."/>
            <person name="Yandava C."/>
            <person name="Wortman J."/>
            <person name="Nusbaum C."/>
            <person name="Birren B."/>
        </authorList>
    </citation>
    <scope>NUCLEOTIDE SEQUENCE [LARGE SCALE GENOMIC DNA]</scope>
    <source>
        <strain evidence="2 3">WAL-19142</strain>
    </source>
</reference>
<dbReference type="InterPro" id="IPR019734">
    <property type="entry name" value="TPR_rpt"/>
</dbReference>
<dbReference type="AlphaFoldDB" id="A0A0J9BMW9"/>
<dbReference type="Proteomes" id="UP000037392">
    <property type="component" value="Unassembled WGS sequence"/>
</dbReference>
<evidence type="ECO:0000313" key="3">
    <source>
        <dbReference type="Proteomes" id="UP000037392"/>
    </source>
</evidence>
<dbReference type="GeneID" id="93164264"/>
<sequence>MSPIRRDRTQAPSAFQEKIKKWHEEEQYQQIIDAIEALPQTQQTPDLISQLARAYNNLASPEDRDLFEKAAALLKSVEDQFVQDHDWNFRMGYALYYLDQELKARSYFEKALELRPGDEDTQSLIQQCSRSLTLPNSMKPFSERTREGWESFLDGEAGLRAMIDDRKDGEAVAERCHQLLAPAFYRPFFEIGFNGDKYDLILSPDGDRSRLFKLVYFKNHAPEKVFDHWNILIGRQPAKGFELRMYDRTIGLSDARVWVEELKDKQLGLSIYCEKLLPLVKKNENQAYGLMTVLLDQAIGEIPAIRYIGYMDLLEEPGQGEEFCLDELMEYISRDRELVTADELCTWYSAYEMTPSGEEDWSLREDVFAGVTSCLPIPRAYYQGDDEIIEDFHMDGAVPGFFWYPLDGIARDQILDLRDEMEQKISAKAGDAVTFTGGATGVSLGYLDFIAWNLDQVLQAALEVLGNVPVKEAFFHTYRRNVGSICLKKEET</sequence>
<dbReference type="PATRIC" id="fig|742734.4.peg.5135"/>
<keyword evidence="1" id="KW-0802">TPR repeat</keyword>
<evidence type="ECO:0000313" key="2">
    <source>
        <dbReference type="EMBL" id="KMW14487.1"/>
    </source>
</evidence>
<dbReference type="RefSeq" id="WP_048930877.1">
    <property type="nucleotide sequence ID" value="NZ_KQ235883.1"/>
</dbReference>
<dbReference type="InterPro" id="IPR011990">
    <property type="entry name" value="TPR-like_helical_dom_sf"/>
</dbReference>
<comment type="caution">
    <text evidence="2">The sequence shown here is derived from an EMBL/GenBank/DDBJ whole genome shotgun (WGS) entry which is preliminary data.</text>
</comment>
<dbReference type="SUPFAM" id="SSF48452">
    <property type="entry name" value="TPR-like"/>
    <property type="match status" value="1"/>
</dbReference>
<protein>
    <submittedName>
        <fullName evidence="2">Uncharacterized protein</fullName>
    </submittedName>
</protein>
<evidence type="ECO:0000256" key="1">
    <source>
        <dbReference type="PROSITE-ProRule" id="PRU00339"/>
    </source>
</evidence>
<accession>A0A0J9BMW9</accession>
<dbReference type="OrthoDB" id="4827574at2"/>
<dbReference type="Gene3D" id="1.25.40.10">
    <property type="entry name" value="Tetratricopeptide repeat domain"/>
    <property type="match status" value="1"/>
</dbReference>
<dbReference type="EMBL" id="ADLK01000037">
    <property type="protein sequence ID" value="KMW14487.1"/>
    <property type="molecule type" value="Genomic_DNA"/>
</dbReference>
<organism evidence="2 3">
    <name type="scientific">[Clostridium] citroniae WAL-19142</name>
    <dbReference type="NCBI Taxonomy" id="742734"/>
    <lineage>
        <taxon>Bacteria</taxon>
        <taxon>Bacillati</taxon>
        <taxon>Bacillota</taxon>
        <taxon>Clostridia</taxon>
        <taxon>Lachnospirales</taxon>
        <taxon>Lachnospiraceae</taxon>
        <taxon>Enterocloster</taxon>
    </lineage>
</organism>
<feature type="repeat" description="TPR" evidence="1">
    <location>
        <begin position="85"/>
        <end position="118"/>
    </location>
</feature>
<proteinExistence type="predicted"/>
<gene>
    <name evidence="2" type="ORF">HMPREF9470_04793</name>
</gene>
<name>A0A0J9BMW9_9FIRM</name>
<dbReference type="PROSITE" id="PS50005">
    <property type="entry name" value="TPR"/>
    <property type="match status" value="1"/>
</dbReference>